<evidence type="ECO:0000256" key="5">
    <source>
        <dbReference type="ARBA" id="ARBA00023163"/>
    </source>
</evidence>
<dbReference type="InterPro" id="IPR014284">
    <property type="entry name" value="RNA_pol_sigma-70_dom"/>
</dbReference>
<dbReference type="PANTHER" id="PTHR43133:SF8">
    <property type="entry name" value="RNA POLYMERASE SIGMA FACTOR HI_1459-RELATED"/>
    <property type="match status" value="1"/>
</dbReference>
<accession>A0A7X2P6R5</accession>
<dbReference type="SUPFAM" id="SSF88946">
    <property type="entry name" value="Sigma2 domain of RNA polymerase sigma factors"/>
    <property type="match status" value="1"/>
</dbReference>
<proteinExistence type="inferred from homology"/>
<evidence type="ECO:0000256" key="1">
    <source>
        <dbReference type="ARBA" id="ARBA00010641"/>
    </source>
</evidence>
<dbReference type="InterPro" id="IPR013249">
    <property type="entry name" value="RNA_pol_sigma70_r4_t2"/>
</dbReference>
<feature type="domain" description="RNA polymerase sigma-70 region 2" evidence="6">
    <location>
        <begin position="10"/>
        <end position="77"/>
    </location>
</feature>
<keyword evidence="2" id="KW-0805">Transcription regulation</keyword>
<reference evidence="8 9" key="1">
    <citation type="submission" date="2019-08" db="EMBL/GenBank/DDBJ databases">
        <title>In-depth cultivation of the pig gut microbiome towards novel bacterial diversity and tailored functional studies.</title>
        <authorList>
            <person name="Wylensek D."/>
            <person name="Hitch T.C.A."/>
            <person name="Clavel T."/>
        </authorList>
    </citation>
    <scope>NUCLEOTIDE SEQUENCE [LARGE SCALE GENOMIC DNA]</scope>
    <source>
        <strain evidence="8 9">Oil+RF-744-WCA-WT-13</strain>
    </source>
</reference>
<dbReference type="GO" id="GO:0016987">
    <property type="term" value="F:sigma factor activity"/>
    <property type="evidence" value="ECO:0007669"/>
    <property type="project" value="UniProtKB-KW"/>
</dbReference>
<dbReference type="Gene3D" id="1.10.1740.10">
    <property type="match status" value="1"/>
</dbReference>
<dbReference type="Proteomes" id="UP000466864">
    <property type="component" value="Unassembled WGS sequence"/>
</dbReference>
<dbReference type="InterPro" id="IPR013324">
    <property type="entry name" value="RNA_pol_sigma_r3/r4-like"/>
</dbReference>
<comment type="caution">
    <text evidence="8">The sequence shown here is derived from an EMBL/GenBank/DDBJ whole genome shotgun (WGS) entry which is preliminary data.</text>
</comment>
<dbReference type="InterPro" id="IPR036388">
    <property type="entry name" value="WH-like_DNA-bd_sf"/>
</dbReference>
<dbReference type="NCBIfam" id="TIGR02937">
    <property type="entry name" value="sigma70-ECF"/>
    <property type="match status" value="1"/>
</dbReference>
<evidence type="ECO:0000313" key="9">
    <source>
        <dbReference type="Proteomes" id="UP000466864"/>
    </source>
</evidence>
<evidence type="ECO:0000259" key="7">
    <source>
        <dbReference type="Pfam" id="PF08281"/>
    </source>
</evidence>
<dbReference type="Pfam" id="PF04542">
    <property type="entry name" value="Sigma70_r2"/>
    <property type="match status" value="1"/>
</dbReference>
<gene>
    <name evidence="8" type="ORF">FYJ60_01930</name>
</gene>
<comment type="similarity">
    <text evidence="1">Belongs to the sigma-70 factor family. ECF subfamily.</text>
</comment>
<dbReference type="Pfam" id="PF08281">
    <property type="entry name" value="Sigma70_r4_2"/>
    <property type="match status" value="1"/>
</dbReference>
<sequence length="185" mass="21897">MEHNTFEDAVDAWGDLVYRFALTRLQNREDAEDVFQNTFLKLLEYTEWEHWEKDHVRAWLVRIAMSECADVGRRRGRQSFLTEDDLARLTEEPVPADQTEVWDQVADLDEPDRSIVYLHYGEGYSLKEIAQMLGITYGNCRVILHRARKKLREELAGRETAERRRHGRIQEISEYREKHSCAGRT</sequence>
<dbReference type="InterPro" id="IPR007627">
    <property type="entry name" value="RNA_pol_sigma70_r2"/>
</dbReference>
<keyword evidence="5" id="KW-0804">Transcription</keyword>
<keyword evidence="9" id="KW-1185">Reference proteome</keyword>
<dbReference type="AlphaFoldDB" id="A0A7X2P6R5"/>
<evidence type="ECO:0000259" key="6">
    <source>
        <dbReference type="Pfam" id="PF04542"/>
    </source>
</evidence>
<organism evidence="8 9">
    <name type="scientific">Bilifractor porci</name>
    <dbReference type="NCBI Taxonomy" id="2606636"/>
    <lineage>
        <taxon>Bacteria</taxon>
        <taxon>Bacillati</taxon>
        <taxon>Bacillota</taxon>
        <taxon>Clostridia</taxon>
        <taxon>Lachnospirales</taxon>
        <taxon>Lachnospiraceae</taxon>
        <taxon>Bilifractor</taxon>
    </lineage>
</organism>
<dbReference type="SUPFAM" id="SSF88659">
    <property type="entry name" value="Sigma3 and sigma4 domains of RNA polymerase sigma factors"/>
    <property type="match status" value="1"/>
</dbReference>
<feature type="domain" description="RNA polymerase sigma factor 70 region 4 type 2" evidence="7">
    <location>
        <begin position="101"/>
        <end position="151"/>
    </location>
</feature>
<protein>
    <submittedName>
        <fullName evidence="8">Sigma-70 family RNA polymerase sigma factor</fullName>
    </submittedName>
</protein>
<evidence type="ECO:0000256" key="3">
    <source>
        <dbReference type="ARBA" id="ARBA00023082"/>
    </source>
</evidence>
<dbReference type="CDD" id="cd06171">
    <property type="entry name" value="Sigma70_r4"/>
    <property type="match status" value="1"/>
</dbReference>
<dbReference type="GO" id="GO:0006352">
    <property type="term" value="P:DNA-templated transcription initiation"/>
    <property type="evidence" value="ECO:0007669"/>
    <property type="project" value="InterPro"/>
</dbReference>
<evidence type="ECO:0000256" key="2">
    <source>
        <dbReference type="ARBA" id="ARBA00023015"/>
    </source>
</evidence>
<dbReference type="RefSeq" id="WP_154456889.1">
    <property type="nucleotide sequence ID" value="NZ_VUMV01000001.1"/>
</dbReference>
<dbReference type="PANTHER" id="PTHR43133">
    <property type="entry name" value="RNA POLYMERASE ECF-TYPE SIGMA FACTO"/>
    <property type="match status" value="1"/>
</dbReference>
<keyword evidence="3" id="KW-0731">Sigma factor</keyword>
<dbReference type="Gene3D" id="1.10.10.10">
    <property type="entry name" value="Winged helix-like DNA-binding domain superfamily/Winged helix DNA-binding domain"/>
    <property type="match status" value="1"/>
</dbReference>
<name>A0A7X2P6R5_9FIRM</name>
<dbReference type="InterPro" id="IPR013325">
    <property type="entry name" value="RNA_pol_sigma_r2"/>
</dbReference>
<dbReference type="InterPro" id="IPR039425">
    <property type="entry name" value="RNA_pol_sigma-70-like"/>
</dbReference>
<evidence type="ECO:0000313" key="8">
    <source>
        <dbReference type="EMBL" id="MST81095.1"/>
    </source>
</evidence>
<evidence type="ECO:0000256" key="4">
    <source>
        <dbReference type="ARBA" id="ARBA00023125"/>
    </source>
</evidence>
<dbReference type="GO" id="GO:0003677">
    <property type="term" value="F:DNA binding"/>
    <property type="evidence" value="ECO:0007669"/>
    <property type="project" value="UniProtKB-KW"/>
</dbReference>
<dbReference type="EMBL" id="VUMV01000001">
    <property type="protein sequence ID" value="MST81095.1"/>
    <property type="molecule type" value="Genomic_DNA"/>
</dbReference>
<keyword evidence="4" id="KW-0238">DNA-binding</keyword>